<keyword evidence="2" id="KW-1185">Reference proteome</keyword>
<dbReference type="PROSITE" id="PS51257">
    <property type="entry name" value="PROKAR_LIPOPROTEIN"/>
    <property type="match status" value="1"/>
</dbReference>
<dbReference type="RefSeq" id="WP_264807363.1">
    <property type="nucleotide sequence ID" value="NZ_CP110226.1"/>
</dbReference>
<dbReference type="Pfam" id="PF15869">
    <property type="entry name" value="TolB_like"/>
    <property type="match status" value="1"/>
</dbReference>
<sequence>MRYITFLFFLAILACKPKTSEYAKSNEFPISKSISGVRNPISDQINRSFEIITAEDKLIVSDKKDEYLFTVFDLTTNELTTHFGQIGQGPCEFEFPTSLQLIHSTDGTIELALFNRSRWRFQTLDFSTFDCISTPSKPLDFNFQKVVWVRDSLFFGIGIFPNKYAIINQNESKATVLDIPYPFNDENLNLSPNIAMNQQGDIFLKPDRSKILVTSNFSPFFDIIDAHDFKVIKRMEGWAPSVLDNENSNIISTSLKRDNKFGFISSSVTDEKIYLLYSGKNFDNNPYSSNKLHIYDWDGNRIEEIQLNIEVEQIAVSQDGKKIYTYHDDGEANIFQFDLE</sequence>
<organism evidence="1 2">
    <name type="scientific">Algoriphagus halophytocola</name>
    <dbReference type="NCBI Taxonomy" id="2991499"/>
    <lineage>
        <taxon>Bacteria</taxon>
        <taxon>Pseudomonadati</taxon>
        <taxon>Bacteroidota</taxon>
        <taxon>Cytophagia</taxon>
        <taxon>Cytophagales</taxon>
        <taxon>Cyclobacteriaceae</taxon>
        <taxon>Algoriphagus</taxon>
    </lineage>
</organism>
<name>A0ABY6MDI0_9BACT</name>
<evidence type="ECO:0000313" key="1">
    <source>
        <dbReference type="EMBL" id="UZD20939.1"/>
    </source>
</evidence>
<proteinExistence type="predicted"/>
<accession>A0ABY6MDI0</accession>
<dbReference type="SUPFAM" id="SSF75011">
    <property type="entry name" value="3-carboxy-cis,cis-mucoante lactonizing enzyme"/>
    <property type="match status" value="1"/>
</dbReference>
<gene>
    <name evidence="1" type="ORF">OM944_09620</name>
</gene>
<dbReference type="EMBL" id="CP110226">
    <property type="protein sequence ID" value="UZD20939.1"/>
    <property type="molecule type" value="Genomic_DNA"/>
</dbReference>
<reference evidence="1" key="1">
    <citation type="submission" date="2022-10" db="EMBL/GenBank/DDBJ databases">
        <title>Algoriphagus sp. a novel bacteria isolate from halophytes salicornia europaea.</title>
        <authorList>
            <person name="Peng Y."/>
            <person name="Jiang L."/>
            <person name="Lee J."/>
        </authorList>
    </citation>
    <scope>NUCLEOTIDE SEQUENCE</scope>
    <source>
        <strain evidence="1">TR-M5</strain>
    </source>
</reference>
<dbReference type="Proteomes" id="UP001163156">
    <property type="component" value="Chromosome"/>
</dbReference>
<protein>
    <submittedName>
        <fullName evidence="1">TolB-like 6-bladed beta-propeller domain-containing protein</fullName>
    </submittedName>
</protein>
<evidence type="ECO:0000313" key="2">
    <source>
        <dbReference type="Proteomes" id="UP001163156"/>
    </source>
</evidence>